<feature type="transmembrane region" description="Helical" evidence="1">
    <location>
        <begin position="123"/>
        <end position="145"/>
    </location>
</feature>
<evidence type="ECO:0000313" key="3">
    <source>
        <dbReference type="Proteomes" id="UP000245697"/>
    </source>
</evidence>
<name>A0A316EMR8_9ACTN</name>
<feature type="transmembrane region" description="Helical" evidence="1">
    <location>
        <begin position="98"/>
        <end position="117"/>
    </location>
</feature>
<dbReference type="OrthoDB" id="9933142at2"/>
<dbReference type="AlphaFoldDB" id="A0A316EMR8"/>
<organism evidence="2 3">
    <name type="scientific">Actinoplanes xinjiangensis</name>
    <dbReference type="NCBI Taxonomy" id="512350"/>
    <lineage>
        <taxon>Bacteria</taxon>
        <taxon>Bacillati</taxon>
        <taxon>Actinomycetota</taxon>
        <taxon>Actinomycetes</taxon>
        <taxon>Micromonosporales</taxon>
        <taxon>Micromonosporaceae</taxon>
        <taxon>Actinoplanes</taxon>
    </lineage>
</organism>
<evidence type="ECO:0000313" key="2">
    <source>
        <dbReference type="EMBL" id="PWK33266.1"/>
    </source>
</evidence>
<comment type="caution">
    <text evidence="2">The sequence shown here is derived from an EMBL/GenBank/DDBJ whole genome shotgun (WGS) entry which is preliminary data.</text>
</comment>
<sequence length="149" mass="15790">MKRSRGDALLDRLGGPPGLYAAACVAWTVAWFPFRLLLDRGDPIAEIVAASGLRGALFALGWMALGWAQRTYPRAAGRRDDRPPLTASQRRVRAHRGAVVGLGIGVPFFGGLIFLTLSTGRSAGYTVCFAVLLVGIIAVAVTALAREPS</sequence>
<keyword evidence="1" id="KW-0472">Membrane</keyword>
<dbReference type="Proteomes" id="UP000245697">
    <property type="component" value="Unassembled WGS sequence"/>
</dbReference>
<evidence type="ECO:0000256" key="1">
    <source>
        <dbReference type="SAM" id="Phobius"/>
    </source>
</evidence>
<feature type="transmembrane region" description="Helical" evidence="1">
    <location>
        <begin position="20"/>
        <end position="38"/>
    </location>
</feature>
<keyword evidence="3" id="KW-1185">Reference proteome</keyword>
<reference evidence="2 3" key="1">
    <citation type="submission" date="2018-05" db="EMBL/GenBank/DDBJ databases">
        <title>Genomic Encyclopedia of Archaeal and Bacterial Type Strains, Phase II (KMG-II): from individual species to whole genera.</title>
        <authorList>
            <person name="Goeker M."/>
        </authorList>
    </citation>
    <scope>NUCLEOTIDE SEQUENCE [LARGE SCALE GENOMIC DNA]</scope>
    <source>
        <strain evidence="2 3">DSM 45184</strain>
    </source>
</reference>
<keyword evidence="1" id="KW-1133">Transmembrane helix</keyword>
<keyword evidence="1" id="KW-0812">Transmembrane</keyword>
<accession>A0A316EMR8</accession>
<feature type="transmembrane region" description="Helical" evidence="1">
    <location>
        <begin position="44"/>
        <end position="68"/>
    </location>
</feature>
<dbReference type="RefSeq" id="WP_158319509.1">
    <property type="nucleotide sequence ID" value="NZ_BONA01000083.1"/>
</dbReference>
<proteinExistence type="predicted"/>
<protein>
    <submittedName>
        <fullName evidence="2">Uncharacterized protein</fullName>
    </submittedName>
</protein>
<dbReference type="EMBL" id="QGGR01000028">
    <property type="protein sequence ID" value="PWK33266.1"/>
    <property type="molecule type" value="Genomic_DNA"/>
</dbReference>
<gene>
    <name evidence="2" type="ORF">BC793_12856</name>
</gene>